<protein>
    <submittedName>
        <fullName evidence="1">Nedd4-binding protein 2-like 2</fullName>
    </submittedName>
</protein>
<gene>
    <name evidence="1" type="ORF">llap_4895</name>
</gene>
<reference evidence="2" key="2">
    <citation type="submission" date="2017-12" db="EMBL/GenBank/DDBJ databases">
        <title>Genome sequence of the Bar-tailed Godwit (Limosa lapponica baueri).</title>
        <authorList>
            <person name="Lima N.C.B."/>
            <person name="Parody-Merino A.M."/>
            <person name="Battley P.F."/>
            <person name="Fidler A.E."/>
            <person name="Prosdocimi F."/>
        </authorList>
    </citation>
    <scope>NUCLEOTIDE SEQUENCE [LARGE SCALE GENOMIC DNA]</scope>
</reference>
<dbReference type="EMBL" id="KZ505803">
    <property type="protein sequence ID" value="PKU44788.1"/>
    <property type="molecule type" value="Genomic_DNA"/>
</dbReference>
<reference evidence="2" key="1">
    <citation type="submission" date="2017-11" db="EMBL/GenBank/DDBJ databases">
        <authorList>
            <person name="Lima N.C."/>
            <person name="Parody-Merino A.M."/>
            <person name="Battley P.F."/>
            <person name="Fidler A.E."/>
            <person name="Prosdocimi F."/>
        </authorList>
    </citation>
    <scope>NUCLEOTIDE SEQUENCE [LARGE SCALE GENOMIC DNA]</scope>
</reference>
<name>A0A2I0UFH1_LIMLA</name>
<dbReference type="OrthoDB" id="10063195at2759"/>
<keyword evidence="2" id="KW-1185">Reference proteome</keyword>
<sequence length="124" mass="13727">MSILDLMVTNASELIGDIKIGGSLGCSDQALVNFAVLRNMCQVKSTVRTPDFGKAKFQFFKALVYRTPLNKFCLTNLVTFYDGVTASVDKGIAMDVIYLNFSKALDMDPHNILLSKLERYGFDG</sequence>
<organism evidence="1 2">
    <name type="scientific">Limosa lapponica baueri</name>
    <dbReference type="NCBI Taxonomy" id="1758121"/>
    <lineage>
        <taxon>Eukaryota</taxon>
        <taxon>Metazoa</taxon>
        <taxon>Chordata</taxon>
        <taxon>Craniata</taxon>
        <taxon>Vertebrata</taxon>
        <taxon>Euteleostomi</taxon>
        <taxon>Archelosauria</taxon>
        <taxon>Archosauria</taxon>
        <taxon>Dinosauria</taxon>
        <taxon>Saurischia</taxon>
        <taxon>Theropoda</taxon>
        <taxon>Coelurosauria</taxon>
        <taxon>Aves</taxon>
        <taxon>Neognathae</taxon>
        <taxon>Neoaves</taxon>
        <taxon>Charadriiformes</taxon>
        <taxon>Scolopacidae</taxon>
        <taxon>Limosa</taxon>
    </lineage>
</organism>
<dbReference type="AlphaFoldDB" id="A0A2I0UFH1"/>
<evidence type="ECO:0000313" key="2">
    <source>
        <dbReference type="Proteomes" id="UP000233556"/>
    </source>
</evidence>
<evidence type="ECO:0000313" key="1">
    <source>
        <dbReference type="EMBL" id="PKU44788.1"/>
    </source>
</evidence>
<dbReference type="Proteomes" id="UP000233556">
    <property type="component" value="Unassembled WGS sequence"/>
</dbReference>
<accession>A0A2I0UFH1</accession>
<proteinExistence type="predicted"/>